<dbReference type="Proteomes" id="UP000482800">
    <property type="component" value="Unassembled WGS sequence"/>
</dbReference>
<proteinExistence type="predicted"/>
<dbReference type="AlphaFoldDB" id="A0A6V8KR65"/>
<dbReference type="InterPro" id="IPR000415">
    <property type="entry name" value="Nitroreductase-like"/>
</dbReference>
<keyword evidence="3" id="KW-1185">Reference proteome</keyword>
<comment type="caution">
    <text evidence="2">The sequence shown here is derived from an EMBL/GenBank/DDBJ whole genome shotgun (WGS) entry which is preliminary data.</text>
</comment>
<dbReference type="EMBL" id="BLPF01000004">
    <property type="protein sequence ID" value="GFJ85108.1"/>
    <property type="molecule type" value="Genomic_DNA"/>
</dbReference>
<dbReference type="Gene3D" id="3.40.109.10">
    <property type="entry name" value="NADH Oxidase"/>
    <property type="match status" value="1"/>
</dbReference>
<accession>A0A6V8KR65</accession>
<reference evidence="2 3" key="1">
    <citation type="submission" date="2020-03" db="EMBL/GenBank/DDBJ databases">
        <title>Whole genome shotgun sequence of Phytohabitans houttuyneae NBRC 108639.</title>
        <authorList>
            <person name="Komaki H."/>
            <person name="Tamura T."/>
        </authorList>
    </citation>
    <scope>NUCLEOTIDE SEQUENCE [LARGE SCALE GENOMIC DNA]</scope>
    <source>
        <strain evidence="2 3">NBRC 108639</strain>
    </source>
</reference>
<protein>
    <submittedName>
        <fullName evidence="2">NAD(P)H nitroreductase</fullName>
    </submittedName>
</protein>
<sequence length="347" mass="37050">MSTAWTVIVVVALTLLLLALAVRIARRFEGHEAAHGPPSRSRTGDGGPSRDAAGSPVTEALAKAVAAAGLAPSIHQPQPWKWRMTGDGLDLHLDSSRPVDVTDPDARLATLSCGAALHHARVSLGAQGWRATVTRMPDVARPEHLARVQADDPAPKPIEPLMVRREQTIGLRHTDRRELSGRRVGADALAAIITAVHAQGSLLHVLYPNQVLDLAAAADLAQGQTDETGWLAELASWNAGPSPTGPHDRPALFAILYGRGDQPINWLRAGEALSAAWLTATEIGVSLLPLSATIEMTHTREAIRVLLTSVGYPYLVLRLRTTDQDDAGQARQPQLPIDQIPSPSRSA</sequence>
<dbReference type="SUPFAM" id="SSF55469">
    <property type="entry name" value="FMN-dependent nitroreductase-like"/>
    <property type="match status" value="1"/>
</dbReference>
<evidence type="ECO:0000313" key="3">
    <source>
        <dbReference type="Proteomes" id="UP000482800"/>
    </source>
</evidence>
<evidence type="ECO:0000313" key="2">
    <source>
        <dbReference type="EMBL" id="GFJ85108.1"/>
    </source>
</evidence>
<evidence type="ECO:0000256" key="1">
    <source>
        <dbReference type="SAM" id="MobiDB-lite"/>
    </source>
</evidence>
<organism evidence="2 3">
    <name type="scientific">Phytohabitans houttuyneae</name>
    <dbReference type="NCBI Taxonomy" id="1076126"/>
    <lineage>
        <taxon>Bacteria</taxon>
        <taxon>Bacillati</taxon>
        <taxon>Actinomycetota</taxon>
        <taxon>Actinomycetes</taxon>
        <taxon>Micromonosporales</taxon>
        <taxon>Micromonosporaceae</taxon>
    </lineage>
</organism>
<reference evidence="2 3" key="2">
    <citation type="submission" date="2020-03" db="EMBL/GenBank/DDBJ databases">
        <authorList>
            <person name="Ichikawa N."/>
            <person name="Kimura A."/>
            <person name="Kitahashi Y."/>
            <person name="Uohara A."/>
        </authorList>
    </citation>
    <scope>NUCLEOTIDE SEQUENCE [LARGE SCALE GENOMIC DNA]</scope>
    <source>
        <strain evidence="2 3">NBRC 108639</strain>
    </source>
</reference>
<name>A0A6V8KR65_9ACTN</name>
<feature type="region of interest" description="Disordered" evidence="1">
    <location>
        <begin position="32"/>
        <end position="56"/>
    </location>
</feature>
<dbReference type="GO" id="GO:0016491">
    <property type="term" value="F:oxidoreductase activity"/>
    <property type="evidence" value="ECO:0007669"/>
    <property type="project" value="InterPro"/>
</dbReference>
<feature type="region of interest" description="Disordered" evidence="1">
    <location>
        <begin position="325"/>
        <end position="347"/>
    </location>
</feature>
<gene>
    <name evidence="2" type="ORF">Phou_092880</name>
</gene>